<dbReference type="Proteomes" id="UP000075714">
    <property type="component" value="Unassembled WGS sequence"/>
</dbReference>
<keyword evidence="1" id="KW-0175">Coiled coil</keyword>
<evidence type="ECO:0000313" key="3">
    <source>
        <dbReference type="EMBL" id="KXZ55046.1"/>
    </source>
</evidence>
<dbReference type="OrthoDB" id="544287at2759"/>
<sequence>MNGSTSVCNVQVAEASQEALHHKRNAARLQTVTSIGRELVKDGDESHVLQAITRLSSELDLALANNADLAERLTSSDAIIAQQEGQIRRLTEELAALDSQLREAREHRDAQHRLSAELAAELQRLAAESALGPIMVLDKDGHLVPQEAPPPRSPSATAPATSQLEAQSTAVRVILADKAFGLGALCQAISKEPGSVQSVRAQLGECRALTESLRVEVHAVGLEARVLAAESALRSGASLLQGWNGLLTEVAAAEDGRLEPDIRLGLREELKTREDALHRAVLDLAAAAPPLLSGDPGYAAAHVALREAGNAMMDLALTLGDRVVDAPATRTRALAAEHLLLHRAEVISRFREVLAKTPGEIAEMIERLTAIIPDVQAMGPAIEEMLRCVQHFLAAGNEATVDVVALQGEVLMLRGLVRSKDMAIQALEACGVGIRTGSPTKRAQKMVPIEALHAAEKARDVAAGEKAALQTRMVDQRVRLVAAERAHANMVAAQEEQARVEKECREAIERMQAEVQTMTETHAAEIETMTANHVAEVTALTTTHAAEVVAIQTAHEDERRRARLAALEAAETRVKVLRRVMKEKTARWRENMAHAVLFFWRFRVRRQMEARERWRDFSTRLRANEEPDNPTYREILYGPRMTIARRLRLRNQDPSDLRAPSAMTGAQAWRGWAYVKRQMQKVDALTEAVPMFMENIGDRRRLERAWLAWRLWTAGATTERAQQAINDYEAAAAEANATKAAAESAVAKMEDELQQEHEKSAALEAEAAARANQLAQLGVDPNAPFGMSAADGYGHDRSAVAAEVGTQYLPHSHTVLTAGAQAPEHMAAANAVAAAQAAGLDVTVQPITGALQHQAGSGPDGAPPRVVGMPGGSMPGNMVTWGDLTGISMPPVAGPSQAAMDAIARRRSAPGIDASQDFGLDDGEDYYGAGGRSLSGGRMPPPGRDPLQQVSDNPRGRAGRRVAGVARPSGVATLAERAERLMRTVESISAGVADTAALLSPRTKVLQVAMEDATELETAQPQNSVRVLLDHVAGKKRPARDESRTRSGSGGTTTQQRAAPTKVPSSRALYSHIGSRLHESTVSTLAKQATGRPQERGPVNLASMPTPPLLPMAAPLTTLMPPSTNTPGPVTAAQIETIINGAPRIAYGRT</sequence>
<keyword evidence="4" id="KW-1185">Reference proteome</keyword>
<dbReference type="EMBL" id="LSYV01000004">
    <property type="protein sequence ID" value="KXZ55046.1"/>
    <property type="molecule type" value="Genomic_DNA"/>
</dbReference>
<reference evidence="4" key="1">
    <citation type="journal article" date="2016" name="Nat. Commun.">
        <title>The Gonium pectorale genome demonstrates co-option of cell cycle regulation during the evolution of multicellularity.</title>
        <authorList>
            <person name="Hanschen E.R."/>
            <person name="Marriage T.N."/>
            <person name="Ferris P.J."/>
            <person name="Hamaji T."/>
            <person name="Toyoda A."/>
            <person name="Fujiyama A."/>
            <person name="Neme R."/>
            <person name="Noguchi H."/>
            <person name="Minakuchi Y."/>
            <person name="Suzuki M."/>
            <person name="Kawai-Toyooka H."/>
            <person name="Smith D.R."/>
            <person name="Sparks H."/>
            <person name="Anderson J."/>
            <person name="Bakaric R."/>
            <person name="Luria V."/>
            <person name="Karger A."/>
            <person name="Kirschner M.W."/>
            <person name="Durand P.M."/>
            <person name="Michod R.E."/>
            <person name="Nozaki H."/>
            <person name="Olson B.J."/>
        </authorList>
    </citation>
    <scope>NUCLEOTIDE SEQUENCE [LARGE SCALE GENOMIC DNA]</scope>
    <source>
        <strain evidence="4">NIES-2863</strain>
    </source>
</reference>
<organism evidence="3 4">
    <name type="scientific">Gonium pectorale</name>
    <name type="common">Green alga</name>
    <dbReference type="NCBI Taxonomy" id="33097"/>
    <lineage>
        <taxon>Eukaryota</taxon>
        <taxon>Viridiplantae</taxon>
        <taxon>Chlorophyta</taxon>
        <taxon>core chlorophytes</taxon>
        <taxon>Chlorophyceae</taxon>
        <taxon>CS clade</taxon>
        <taxon>Chlamydomonadales</taxon>
        <taxon>Volvocaceae</taxon>
        <taxon>Gonium</taxon>
    </lineage>
</organism>
<feature type="region of interest" description="Disordered" evidence="2">
    <location>
        <begin position="913"/>
        <end position="963"/>
    </location>
</feature>
<feature type="region of interest" description="Disordered" evidence="2">
    <location>
        <begin position="1015"/>
        <end position="1106"/>
    </location>
</feature>
<feature type="region of interest" description="Disordered" evidence="2">
    <location>
        <begin position="141"/>
        <end position="163"/>
    </location>
</feature>
<dbReference type="PANTHER" id="PTHR45615">
    <property type="entry name" value="MYOSIN HEAVY CHAIN, NON-MUSCLE"/>
    <property type="match status" value="1"/>
</dbReference>
<name>A0A150GYR5_GONPE</name>
<protein>
    <submittedName>
        <fullName evidence="3">Uncharacterized protein</fullName>
    </submittedName>
</protein>
<dbReference type="PANTHER" id="PTHR45615:SF66">
    <property type="entry name" value="CARD DOMAIN-CONTAINING PROTEIN"/>
    <property type="match status" value="1"/>
</dbReference>
<comment type="caution">
    <text evidence="3">The sequence shown here is derived from an EMBL/GenBank/DDBJ whole genome shotgun (WGS) entry which is preliminary data.</text>
</comment>
<feature type="compositionally biased region" description="Basic and acidic residues" evidence="2">
    <location>
        <begin position="1028"/>
        <end position="1045"/>
    </location>
</feature>
<dbReference type="STRING" id="33097.A0A150GYR5"/>
<feature type="coiled-coil region" evidence="1">
    <location>
        <begin position="718"/>
        <end position="766"/>
    </location>
</feature>
<evidence type="ECO:0000256" key="1">
    <source>
        <dbReference type="SAM" id="Coils"/>
    </source>
</evidence>
<dbReference type="AlphaFoldDB" id="A0A150GYR5"/>
<feature type="coiled-coil region" evidence="1">
    <location>
        <begin position="483"/>
        <end position="521"/>
    </location>
</feature>
<gene>
    <name evidence="3" type="ORF">GPECTOR_3g205</name>
</gene>
<accession>A0A150GYR5</accession>
<feature type="coiled-coil region" evidence="1">
    <location>
        <begin position="52"/>
        <end position="107"/>
    </location>
</feature>
<evidence type="ECO:0000256" key="2">
    <source>
        <dbReference type="SAM" id="MobiDB-lite"/>
    </source>
</evidence>
<evidence type="ECO:0000313" key="4">
    <source>
        <dbReference type="Proteomes" id="UP000075714"/>
    </source>
</evidence>
<proteinExistence type="predicted"/>